<dbReference type="EMBL" id="MSDQ01000015">
    <property type="protein sequence ID" value="OLO11994.1"/>
    <property type="molecule type" value="Genomic_DNA"/>
</dbReference>
<evidence type="ECO:0000259" key="1">
    <source>
        <dbReference type="Pfam" id="PF02625"/>
    </source>
</evidence>
<sequence>MSAETWHSALHRLQDEAAPHVLISVVGAEGSTPREPGAKMVVSADACHDTLGGGHFEYQAIACAREMLTASARGEQTTTPRLEAFPLGGRSGQCCGGHVSLLFERFAGAEKHIAIFGAGHVAQALVPLLAPLPWRVHWFDSRDDAFAALAPSSRVDCHRLDENAIAMALEGLPHGVHALVMSHDHAQDRRLVDALLSHAGVASIGLIGSQSKWASFQRPLREAGHDTTALSRVRCPIGIPGAGGKRPYEIALAIAAELLTLDPAEAHAPQRGVMPANWRHVTGQNVCL</sequence>
<comment type="caution">
    <text evidence="3">The sequence shown here is derived from an EMBL/GenBank/DDBJ whole genome shotgun (WGS) entry which is preliminary data.</text>
</comment>
<dbReference type="PANTHER" id="PTHR30388">
    <property type="entry name" value="ALDEHYDE OXIDOREDUCTASE MOLYBDENUM COFACTOR ASSEMBLY PROTEIN"/>
    <property type="match status" value="1"/>
</dbReference>
<protein>
    <submittedName>
        <fullName evidence="3">Xanthine dehydrogenase accessory protein XdhC</fullName>
    </submittedName>
</protein>
<organism evidence="3 4">
    <name type="scientific">Chromohalobacter japonicus</name>
    <dbReference type="NCBI Taxonomy" id="223900"/>
    <lineage>
        <taxon>Bacteria</taxon>
        <taxon>Pseudomonadati</taxon>
        <taxon>Pseudomonadota</taxon>
        <taxon>Gammaproteobacteria</taxon>
        <taxon>Oceanospirillales</taxon>
        <taxon>Halomonadaceae</taxon>
        <taxon>Chromohalobacter</taxon>
    </lineage>
</organism>
<feature type="domain" description="XdhC Rossmann" evidence="2">
    <location>
        <begin position="114"/>
        <end position="258"/>
    </location>
</feature>
<keyword evidence="4" id="KW-1185">Reference proteome</keyword>
<dbReference type="InterPro" id="IPR027051">
    <property type="entry name" value="XdhC_Rossmann_dom"/>
</dbReference>
<dbReference type="Pfam" id="PF02625">
    <property type="entry name" value="XdhC_CoxI"/>
    <property type="match status" value="1"/>
</dbReference>
<evidence type="ECO:0000313" key="3">
    <source>
        <dbReference type="EMBL" id="OLO11994.1"/>
    </source>
</evidence>
<dbReference type="AlphaFoldDB" id="A0A1Q8TEA7"/>
<proteinExistence type="predicted"/>
<dbReference type="InterPro" id="IPR014308">
    <property type="entry name" value="Xanthine_DH_XdhC"/>
</dbReference>
<accession>A0A1Q8TEA7</accession>
<dbReference type="Proteomes" id="UP000186806">
    <property type="component" value="Unassembled WGS sequence"/>
</dbReference>
<dbReference type="InterPro" id="IPR003777">
    <property type="entry name" value="XdhC_CoxI"/>
</dbReference>
<dbReference type="Pfam" id="PF13478">
    <property type="entry name" value="XdhC_C"/>
    <property type="match status" value="1"/>
</dbReference>
<feature type="domain" description="XdhC- CoxI" evidence="1">
    <location>
        <begin position="15"/>
        <end position="72"/>
    </location>
</feature>
<dbReference type="Gene3D" id="3.40.50.720">
    <property type="entry name" value="NAD(P)-binding Rossmann-like Domain"/>
    <property type="match status" value="1"/>
</dbReference>
<dbReference type="PANTHER" id="PTHR30388:SF6">
    <property type="entry name" value="XANTHINE DEHYDROGENASE SUBUNIT A-RELATED"/>
    <property type="match status" value="1"/>
</dbReference>
<evidence type="ECO:0000313" key="4">
    <source>
        <dbReference type="Proteomes" id="UP000186806"/>
    </source>
</evidence>
<dbReference type="InterPro" id="IPR052698">
    <property type="entry name" value="MoCofactor_Util/Proc"/>
</dbReference>
<dbReference type="NCBIfam" id="TIGR02964">
    <property type="entry name" value="xanthine_xdhC"/>
    <property type="match status" value="1"/>
</dbReference>
<dbReference type="STRING" id="223900.GCA_000821045_02254"/>
<evidence type="ECO:0000259" key="2">
    <source>
        <dbReference type="Pfam" id="PF13478"/>
    </source>
</evidence>
<reference evidence="3 4" key="1">
    <citation type="submission" date="2016-12" db="EMBL/GenBank/DDBJ databases">
        <title>Draft genome sequences of strains Salinicola socius SMB35, Salinicola sp. MH3R3-1 and Chromohalobacter sp. SMB17 from the Verkhnekamsk potash mining region of Russia.</title>
        <authorList>
            <person name="Mavrodi D.V."/>
            <person name="Olsson B.E."/>
            <person name="Korsakova E.S."/>
            <person name="Pyankova A."/>
            <person name="Mavrodi O.V."/>
            <person name="Plotnikova E.G."/>
        </authorList>
    </citation>
    <scope>NUCLEOTIDE SEQUENCE [LARGE SCALE GENOMIC DNA]</scope>
    <source>
        <strain evidence="3 4">SMB17</strain>
    </source>
</reference>
<gene>
    <name evidence="3" type="ORF">BTW10_06790</name>
</gene>
<dbReference type="RefSeq" id="WP_075368749.1">
    <property type="nucleotide sequence ID" value="NZ_MSDQ01000015.1"/>
</dbReference>
<name>A0A1Q8TEA7_9GAMM</name>